<feature type="region of interest" description="Disordered" evidence="1">
    <location>
        <begin position="34"/>
        <end position="140"/>
    </location>
</feature>
<sequence>MIASEVVEQGLARDVEEAYTLIIPAFARYNLLPTESSQHSDDNPAAPASTIAATSVDPAPEDLEVQQSPTPQQSSAPLQEPQDSTPQQPSIEQQDPTATHQEQSREQASPIHRQPSQQSQVSKPSAAQPSEETDSQPTEL</sequence>
<reference evidence="2" key="1">
    <citation type="submission" date="2023-02" db="EMBL/GenBank/DDBJ databases">
        <title>Colletotrichum kahawae CIFC_Que2 genome sequencing and assembly.</title>
        <authorList>
            <person name="Baroncelli R."/>
        </authorList>
    </citation>
    <scope>NUCLEOTIDE SEQUENCE</scope>
    <source>
        <strain evidence="2">CIFC_Que2</strain>
    </source>
</reference>
<accession>A0AAD9YT14</accession>
<feature type="compositionally biased region" description="Low complexity" evidence="1">
    <location>
        <begin position="44"/>
        <end position="55"/>
    </location>
</feature>
<dbReference type="EMBL" id="VYYT01000021">
    <property type="protein sequence ID" value="KAK2777227.1"/>
    <property type="molecule type" value="Genomic_DNA"/>
</dbReference>
<evidence type="ECO:0000313" key="3">
    <source>
        <dbReference type="Proteomes" id="UP001281614"/>
    </source>
</evidence>
<feature type="compositionally biased region" description="Low complexity" evidence="1">
    <location>
        <begin position="114"/>
        <end position="130"/>
    </location>
</feature>
<keyword evidence="3" id="KW-1185">Reference proteome</keyword>
<feature type="compositionally biased region" description="Polar residues" evidence="1">
    <location>
        <begin position="81"/>
        <end position="101"/>
    </location>
</feature>
<feature type="compositionally biased region" description="Low complexity" evidence="1">
    <location>
        <begin position="66"/>
        <end position="79"/>
    </location>
</feature>
<proteinExistence type="predicted"/>
<name>A0AAD9YT14_COLKA</name>
<gene>
    <name evidence="2" type="ORF">CKAH01_12193</name>
</gene>
<protein>
    <submittedName>
        <fullName evidence="2">Uncharacterized protein</fullName>
    </submittedName>
</protein>
<evidence type="ECO:0000313" key="2">
    <source>
        <dbReference type="EMBL" id="KAK2777227.1"/>
    </source>
</evidence>
<dbReference type="AlphaFoldDB" id="A0AAD9YT14"/>
<dbReference type="Proteomes" id="UP001281614">
    <property type="component" value="Unassembled WGS sequence"/>
</dbReference>
<evidence type="ECO:0000256" key="1">
    <source>
        <dbReference type="SAM" id="MobiDB-lite"/>
    </source>
</evidence>
<organism evidence="2 3">
    <name type="scientific">Colletotrichum kahawae</name>
    <name type="common">Coffee berry disease fungus</name>
    <dbReference type="NCBI Taxonomy" id="34407"/>
    <lineage>
        <taxon>Eukaryota</taxon>
        <taxon>Fungi</taxon>
        <taxon>Dikarya</taxon>
        <taxon>Ascomycota</taxon>
        <taxon>Pezizomycotina</taxon>
        <taxon>Sordariomycetes</taxon>
        <taxon>Hypocreomycetidae</taxon>
        <taxon>Glomerellales</taxon>
        <taxon>Glomerellaceae</taxon>
        <taxon>Colletotrichum</taxon>
        <taxon>Colletotrichum gloeosporioides species complex</taxon>
    </lineage>
</organism>
<comment type="caution">
    <text evidence="2">The sequence shown here is derived from an EMBL/GenBank/DDBJ whole genome shotgun (WGS) entry which is preliminary data.</text>
</comment>